<dbReference type="PROSITE" id="PS51910">
    <property type="entry name" value="GH18_2"/>
    <property type="match status" value="1"/>
</dbReference>
<dbReference type="GO" id="GO:0008061">
    <property type="term" value="F:chitin binding"/>
    <property type="evidence" value="ECO:0007669"/>
    <property type="project" value="InterPro"/>
</dbReference>
<evidence type="ECO:0000313" key="8">
    <source>
        <dbReference type="Proteomes" id="UP000654922"/>
    </source>
</evidence>
<feature type="region of interest" description="Disordered" evidence="3">
    <location>
        <begin position="854"/>
        <end position="874"/>
    </location>
</feature>
<dbReference type="EMBL" id="JACBAG010001881">
    <property type="protein sequence ID" value="KAF7178401.1"/>
    <property type="molecule type" value="Genomic_DNA"/>
</dbReference>
<evidence type="ECO:0000256" key="1">
    <source>
        <dbReference type="ARBA" id="ARBA00008682"/>
    </source>
</evidence>
<dbReference type="PANTHER" id="PTHR11177:SF402">
    <property type="entry name" value="CHITINASE"/>
    <property type="match status" value="1"/>
</dbReference>
<protein>
    <recommendedName>
        <fullName evidence="2">chitinase</fullName>
        <ecNumber evidence="2">3.2.1.14</ecNumber>
    </recommendedName>
</protein>
<evidence type="ECO:0000313" key="5">
    <source>
        <dbReference type="EMBL" id="KAF7164905.1"/>
    </source>
</evidence>
<reference evidence="5" key="1">
    <citation type="submission" date="2020-06" db="EMBL/GenBank/DDBJ databases">
        <title>Draft genome sequences of strains closely related to Aspergillus parafelis and Aspergillus hiratsukae.</title>
        <authorList>
            <person name="Dos Santos R.A.C."/>
            <person name="Rivero-Menendez O."/>
            <person name="Steenwyk J.L."/>
            <person name="Mead M.E."/>
            <person name="Goldman G.H."/>
            <person name="Alastruey-Izquierdo A."/>
            <person name="Rokas A."/>
        </authorList>
    </citation>
    <scope>NUCLEOTIDE SEQUENCE</scope>
    <source>
        <strain evidence="5">CNM-CM5623</strain>
        <strain evidence="6">CNM-CM7691</strain>
    </source>
</reference>
<dbReference type="EMBL" id="JACBAE010001325">
    <property type="protein sequence ID" value="KAF7164905.1"/>
    <property type="molecule type" value="Genomic_DNA"/>
</dbReference>
<feature type="domain" description="GH18" evidence="4">
    <location>
        <begin position="1"/>
        <end position="264"/>
    </location>
</feature>
<comment type="similarity">
    <text evidence="1">Belongs to the glycosyl hydrolase 18 family. Chitinase class V subfamily.</text>
</comment>
<dbReference type="GO" id="GO:0005975">
    <property type="term" value="P:carbohydrate metabolic process"/>
    <property type="evidence" value="ECO:0007669"/>
    <property type="project" value="InterPro"/>
</dbReference>
<dbReference type="InterPro" id="IPR029070">
    <property type="entry name" value="Chitinase_insertion_sf"/>
</dbReference>
<dbReference type="Pfam" id="PF00704">
    <property type="entry name" value="Glyco_hydro_18"/>
    <property type="match status" value="2"/>
</dbReference>
<dbReference type="OrthoDB" id="4493967at2759"/>
<keyword evidence="7" id="KW-1185">Reference proteome</keyword>
<dbReference type="Proteomes" id="UP000641853">
    <property type="component" value="Unassembled WGS sequence"/>
</dbReference>
<dbReference type="InterPro" id="IPR001223">
    <property type="entry name" value="Glyco_hydro18_cat"/>
</dbReference>
<dbReference type="SUPFAM" id="SSF54556">
    <property type="entry name" value="Chitinase insertion domain"/>
    <property type="match status" value="1"/>
</dbReference>
<comment type="caution">
    <text evidence="5">The sequence shown here is derived from an EMBL/GenBank/DDBJ whole genome shotgun (WGS) entry which is preliminary data.</text>
</comment>
<dbReference type="EC" id="3.2.1.14" evidence="2"/>
<organism evidence="5 8">
    <name type="scientific">Aspergillus felis</name>
    <dbReference type="NCBI Taxonomy" id="1287682"/>
    <lineage>
        <taxon>Eukaryota</taxon>
        <taxon>Fungi</taxon>
        <taxon>Dikarya</taxon>
        <taxon>Ascomycota</taxon>
        <taxon>Pezizomycotina</taxon>
        <taxon>Eurotiomycetes</taxon>
        <taxon>Eurotiomycetidae</taxon>
        <taxon>Eurotiales</taxon>
        <taxon>Aspergillaceae</taxon>
        <taxon>Aspergillus</taxon>
        <taxon>Aspergillus subgen. Fumigati</taxon>
    </lineage>
</organism>
<evidence type="ECO:0000256" key="3">
    <source>
        <dbReference type="SAM" id="MobiDB-lite"/>
    </source>
</evidence>
<dbReference type="InterPro" id="IPR050314">
    <property type="entry name" value="Glycosyl_Hydrlase_18"/>
</dbReference>
<name>A0A8H6UT46_9EURO</name>
<feature type="compositionally biased region" description="Polar residues" evidence="3">
    <location>
        <begin position="448"/>
        <end position="470"/>
    </location>
</feature>
<evidence type="ECO:0000256" key="2">
    <source>
        <dbReference type="ARBA" id="ARBA00012729"/>
    </source>
</evidence>
<evidence type="ECO:0000259" key="4">
    <source>
        <dbReference type="PROSITE" id="PS51910"/>
    </source>
</evidence>
<dbReference type="PANTHER" id="PTHR11177">
    <property type="entry name" value="CHITINASE"/>
    <property type="match status" value="1"/>
</dbReference>
<evidence type="ECO:0000313" key="6">
    <source>
        <dbReference type="EMBL" id="KAF7178401.1"/>
    </source>
</evidence>
<dbReference type="Gene3D" id="3.20.20.80">
    <property type="entry name" value="Glycosidases"/>
    <property type="match status" value="2"/>
</dbReference>
<dbReference type="Gene3D" id="3.10.50.10">
    <property type="match status" value="1"/>
</dbReference>
<proteinExistence type="inferred from homology"/>
<dbReference type="AlphaFoldDB" id="A0A8H6UT46"/>
<accession>A0A8H6UT46</accession>
<evidence type="ECO:0000313" key="7">
    <source>
        <dbReference type="Proteomes" id="UP000641853"/>
    </source>
</evidence>
<sequence length="874" mass="95515">MNSYDDQLYPRVANLKLQNPSLKIFIAIGGWDAGGKVFSDMVSTAENRATFIKSVVQFCKTQAFNSIDIDWEYPVADDRGGRAEDFVNYVTFMKELKSAAGQLGLSLTLPSSYWYLKDLMWSILNQISQGLDLLWRNNIPSKKVVLDLGFYGQSFTLSDPSCNTPGCPFASGANPGECTGQAGILSNAEINRVIRARDLTPVIDKAAGVKYITWDNNQWVSYDDADTLKIKMDFANKLGLGGTMVWALDLDNTDSQSAQYLNSGGNMTNTNGFSIAKKAADTQQAVAAKLAFWTPCMTEKERKVLGCPGGYHELLVGHGKVYDADDFKAVEGCHGSLNRLLCLSNEAVGRNCAWNRRPDGSKICDRRCPEGTIYLTQNTHPAGDKKDCAHGTYISVCCEDIETIAQVCPNQYSSDIIFSGSFSNMGAVDSSFSLKSITSKRDNPKASDVSSKLDQPLSSVPESRYSSQSLGRRAYDGYNPSNPCDMDIDYDFPQPPRAYGYIPAYGFYMLYGGPGSYGLGPWPANPPKATVTSTVTPASSTRDSVHVTKTCDGQRYPQACANIRSAATCRCQADEWPPFDLWGLRNKGPAGIIIQYLPGGQNGGVANNPGSAIRVEQDCGAIPPPVTTSTSTIRTYVGIFTDTVWVQEHLTSTITSIVVDWKSIPVIQGDPDLLTANDCWPRTLYSDAEPGFALLADDGYYFRNGIPFNFPFRYTTTPAASVTAGKTKPVKRSGERAMEVLIFDDDSARYVIDDGNSTRPANSSELAEHLGIDACEDPECTKEKEHLRRHAAKHRRRLNYIQEHQEEVQSMIIAGIDSPVAFETAGIPVSEVLTHHAAPTLPATRSPFIATAMPMRPGVSIPTPSPQQTQRPLA</sequence>
<dbReference type="Proteomes" id="UP000654922">
    <property type="component" value="Unassembled WGS sequence"/>
</dbReference>
<gene>
    <name evidence="5" type="ORF">CNMCM5623_009305</name>
    <name evidence="6" type="ORF">CNMCM7691_007092</name>
</gene>
<dbReference type="GO" id="GO:0008843">
    <property type="term" value="F:endochitinase activity"/>
    <property type="evidence" value="ECO:0007669"/>
    <property type="project" value="UniProtKB-EC"/>
</dbReference>
<dbReference type="SMART" id="SM00636">
    <property type="entry name" value="Glyco_18"/>
    <property type="match status" value="1"/>
</dbReference>
<dbReference type="SUPFAM" id="SSF51445">
    <property type="entry name" value="(Trans)glycosidases"/>
    <property type="match status" value="1"/>
</dbReference>
<dbReference type="InterPro" id="IPR011583">
    <property type="entry name" value="Chitinase_II/V-like_cat"/>
</dbReference>
<feature type="region of interest" description="Disordered" evidence="3">
    <location>
        <begin position="439"/>
        <end position="472"/>
    </location>
</feature>
<dbReference type="InterPro" id="IPR017853">
    <property type="entry name" value="GH"/>
</dbReference>